<keyword evidence="1" id="KW-1133">Transmembrane helix</keyword>
<dbReference type="Proteomes" id="UP000887569">
    <property type="component" value="Unplaced"/>
</dbReference>
<dbReference type="AlphaFoldDB" id="A0A915C2M3"/>
<evidence type="ECO:0000313" key="3">
    <source>
        <dbReference type="WBParaSite" id="PgR078_g005_t13"/>
    </source>
</evidence>
<evidence type="ECO:0000313" key="2">
    <source>
        <dbReference type="Proteomes" id="UP000887569"/>
    </source>
</evidence>
<dbReference type="WBParaSite" id="PgR078_g005_t13">
    <property type="protein sequence ID" value="PgR078_g005_t13"/>
    <property type="gene ID" value="PgR078_g005"/>
</dbReference>
<protein>
    <submittedName>
        <fullName evidence="3">Transmembrane protein</fullName>
    </submittedName>
</protein>
<keyword evidence="2" id="KW-1185">Reference proteome</keyword>
<proteinExistence type="predicted"/>
<sequence>MRRLTVFEISMKNFYSDMRNDRIVGILVSISPFIIINLNALDDFYSLDFNLSNAKRSPIFCDMEGRIFEFSQHFYALTISKSYSVIFKVFSVEGNSHFKITFEYMVSINGRISFSQNIFGKF</sequence>
<organism evidence="2 3">
    <name type="scientific">Parascaris univalens</name>
    <name type="common">Nematode worm</name>
    <dbReference type="NCBI Taxonomy" id="6257"/>
    <lineage>
        <taxon>Eukaryota</taxon>
        <taxon>Metazoa</taxon>
        <taxon>Ecdysozoa</taxon>
        <taxon>Nematoda</taxon>
        <taxon>Chromadorea</taxon>
        <taxon>Rhabditida</taxon>
        <taxon>Spirurina</taxon>
        <taxon>Ascaridomorpha</taxon>
        <taxon>Ascaridoidea</taxon>
        <taxon>Ascarididae</taxon>
        <taxon>Parascaris</taxon>
    </lineage>
</organism>
<reference evidence="3" key="1">
    <citation type="submission" date="2022-11" db="UniProtKB">
        <authorList>
            <consortium name="WormBaseParasite"/>
        </authorList>
    </citation>
    <scope>IDENTIFICATION</scope>
</reference>
<evidence type="ECO:0000256" key="1">
    <source>
        <dbReference type="SAM" id="Phobius"/>
    </source>
</evidence>
<name>A0A915C2M3_PARUN</name>
<feature type="transmembrane region" description="Helical" evidence="1">
    <location>
        <begin position="21"/>
        <end position="41"/>
    </location>
</feature>
<accession>A0A915C2M3</accession>
<keyword evidence="1" id="KW-0472">Membrane</keyword>
<keyword evidence="1" id="KW-0812">Transmembrane</keyword>